<protein>
    <submittedName>
        <fullName evidence="2">Uncharacterized protein</fullName>
    </submittedName>
</protein>
<accession>A0A1G2CTP9</accession>
<dbReference type="EMBL" id="MHLH01000002">
    <property type="protein sequence ID" value="OGZ04764.1"/>
    <property type="molecule type" value="Genomic_DNA"/>
</dbReference>
<keyword evidence="1" id="KW-1133">Transmembrane helix</keyword>
<evidence type="ECO:0000256" key="1">
    <source>
        <dbReference type="SAM" id="Phobius"/>
    </source>
</evidence>
<organism evidence="2 3">
    <name type="scientific">Candidatus Lloydbacteria bacterium RIFCSPHIGHO2_01_FULL_41_20</name>
    <dbReference type="NCBI Taxonomy" id="1798657"/>
    <lineage>
        <taxon>Bacteria</taxon>
        <taxon>Candidatus Lloydiibacteriota</taxon>
    </lineage>
</organism>
<dbReference type="AlphaFoldDB" id="A0A1G2CTP9"/>
<reference evidence="2 3" key="1">
    <citation type="journal article" date="2016" name="Nat. Commun.">
        <title>Thousands of microbial genomes shed light on interconnected biogeochemical processes in an aquifer system.</title>
        <authorList>
            <person name="Anantharaman K."/>
            <person name="Brown C.T."/>
            <person name="Hug L.A."/>
            <person name="Sharon I."/>
            <person name="Castelle C.J."/>
            <person name="Probst A.J."/>
            <person name="Thomas B.C."/>
            <person name="Singh A."/>
            <person name="Wilkins M.J."/>
            <person name="Karaoz U."/>
            <person name="Brodie E.L."/>
            <person name="Williams K.H."/>
            <person name="Hubbard S.S."/>
            <person name="Banfield J.F."/>
        </authorList>
    </citation>
    <scope>NUCLEOTIDE SEQUENCE [LARGE SCALE GENOMIC DNA]</scope>
</reference>
<name>A0A1G2CTP9_9BACT</name>
<keyword evidence="1" id="KW-0812">Transmembrane</keyword>
<feature type="transmembrane region" description="Helical" evidence="1">
    <location>
        <begin position="16"/>
        <end position="36"/>
    </location>
</feature>
<proteinExistence type="predicted"/>
<sequence length="205" mass="23430">MKIFTDIIKKFRSSIFAEYVPMLLVILAFFAITFFITDRNPLNKGELSKIKIAEVIRKLEAEEPPRITGNETDEETRNNPYIKHIRTALNGYLDGSNTGAEEVIALEEAGNSDECGLDIVDKLYYKSKFFLYSVADNDYGGVQAYIVFVDKPDRIFWAWVYKLGGDGKYSLRGFCKSGPPDELREKFTQTMVSLIERGEIKFSLF</sequence>
<keyword evidence="1" id="KW-0472">Membrane</keyword>
<evidence type="ECO:0000313" key="3">
    <source>
        <dbReference type="Proteomes" id="UP000178841"/>
    </source>
</evidence>
<comment type="caution">
    <text evidence="2">The sequence shown here is derived from an EMBL/GenBank/DDBJ whole genome shotgun (WGS) entry which is preliminary data.</text>
</comment>
<gene>
    <name evidence="2" type="ORF">A2648_02905</name>
</gene>
<evidence type="ECO:0000313" key="2">
    <source>
        <dbReference type="EMBL" id="OGZ04764.1"/>
    </source>
</evidence>
<dbReference type="Proteomes" id="UP000178841">
    <property type="component" value="Unassembled WGS sequence"/>
</dbReference>